<sequence length="170" mass="18824">MSSSDAAVVDAGGDPPKKHSKQSKGKDTRITKDSASVEDRLALLEDILSKVGERYTEMADTFNSFNDDVRSMEESVATAMATFRGELEKLQGNITRRDEERTSLIEELVTRVDEVEDLKTRETILEKAGVKRGEITYLAAIREVSDEDLEEEGPPAVIDAVLGEFKDVMP</sequence>
<accession>A0A6V7PUH4</accession>
<feature type="region of interest" description="Disordered" evidence="1">
    <location>
        <begin position="1"/>
        <end position="33"/>
    </location>
</feature>
<reference evidence="2" key="1">
    <citation type="submission" date="2020-07" db="EMBL/GenBank/DDBJ databases">
        <authorList>
            <person name="Lin J."/>
        </authorList>
    </citation>
    <scope>NUCLEOTIDE SEQUENCE</scope>
</reference>
<feature type="compositionally biased region" description="Basic and acidic residues" evidence="1">
    <location>
        <begin position="24"/>
        <end position="33"/>
    </location>
</feature>
<gene>
    <name evidence="2" type="ORF">CB5_LOCUS17539</name>
</gene>
<dbReference type="EMBL" id="LR862152">
    <property type="protein sequence ID" value="CAD1834328.1"/>
    <property type="molecule type" value="Genomic_DNA"/>
</dbReference>
<dbReference type="AlphaFoldDB" id="A0A6V7PUH4"/>
<protein>
    <submittedName>
        <fullName evidence="2">Uncharacterized protein</fullName>
    </submittedName>
</protein>
<name>A0A6V7PUH4_ANACO</name>
<evidence type="ECO:0000313" key="2">
    <source>
        <dbReference type="EMBL" id="CAD1834328.1"/>
    </source>
</evidence>
<evidence type="ECO:0000256" key="1">
    <source>
        <dbReference type="SAM" id="MobiDB-lite"/>
    </source>
</evidence>
<organism evidence="2">
    <name type="scientific">Ananas comosus var. bracteatus</name>
    <name type="common">red pineapple</name>
    <dbReference type="NCBI Taxonomy" id="296719"/>
    <lineage>
        <taxon>Eukaryota</taxon>
        <taxon>Viridiplantae</taxon>
        <taxon>Streptophyta</taxon>
        <taxon>Embryophyta</taxon>
        <taxon>Tracheophyta</taxon>
        <taxon>Spermatophyta</taxon>
        <taxon>Magnoliopsida</taxon>
        <taxon>Liliopsida</taxon>
        <taxon>Poales</taxon>
        <taxon>Bromeliaceae</taxon>
        <taxon>Bromelioideae</taxon>
        <taxon>Ananas</taxon>
    </lineage>
</organism>
<proteinExistence type="predicted"/>